<dbReference type="KEGG" id="lmi:LMXM_16_0150"/>
<dbReference type="RefSeq" id="XP_003873699.1">
    <property type="nucleotide sequence ID" value="XM_003873650.1"/>
</dbReference>
<feature type="region of interest" description="Disordered" evidence="1">
    <location>
        <begin position="56"/>
        <end position="91"/>
    </location>
</feature>
<dbReference type="AlphaFoldDB" id="E9AQH2"/>
<dbReference type="VEuPathDB" id="TriTrypDB:LmxM.16.0150"/>
<dbReference type="GeneID" id="13450311"/>
<evidence type="ECO:0000313" key="2">
    <source>
        <dbReference type="EMBL" id="CBZ25191.1"/>
    </source>
</evidence>
<reference evidence="2 3" key="1">
    <citation type="journal article" date="2011" name="Genome Res.">
        <title>Chromosome and gene copy number variation allow major structural change between species and strains of Leishmania.</title>
        <authorList>
            <person name="Rogers M.B."/>
            <person name="Hilley J.D."/>
            <person name="Dickens N.J."/>
            <person name="Wilkes J."/>
            <person name="Bates P.A."/>
            <person name="Depledge D.P."/>
            <person name="Harris D."/>
            <person name="Her Y."/>
            <person name="Herzyk P."/>
            <person name="Imamura H."/>
            <person name="Otto T.D."/>
            <person name="Sanders M."/>
            <person name="Seeger K."/>
            <person name="Dujardin J.C."/>
            <person name="Berriman M."/>
            <person name="Smith D.F."/>
            <person name="Hertz-Fowler C."/>
            <person name="Mottram J.C."/>
        </authorList>
    </citation>
    <scope>NUCLEOTIDE SEQUENCE [LARGE SCALE GENOMIC DNA]</scope>
    <source>
        <strain evidence="2 3">MHOM/GT/2001/U1103</strain>
    </source>
</reference>
<dbReference type="Proteomes" id="UP000007259">
    <property type="component" value="Chromosome 16"/>
</dbReference>
<evidence type="ECO:0000256" key="1">
    <source>
        <dbReference type="SAM" id="MobiDB-lite"/>
    </source>
</evidence>
<dbReference type="PhylomeDB" id="E9AQH2"/>
<gene>
    <name evidence="2" type="ORF">LMXM_16_0150</name>
</gene>
<dbReference type="OrthoDB" id="272612at2759"/>
<accession>E9AQH2</accession>
<evidence type="ECO:0000313" key="3">
    <source>
        <dbReference type="Proteomes" id="UP000007259"/>
    </source>
</evidence>
<protein>
    <submittedName>
        <fullName evidence="2">Uncharacterized protein</fullName>
    </submittedName>
</protein>
<keyword evidence="3" id="KW-1185">Reference proteome</keyword>
<proteinExistence type="predicted"/>
<organism evidence="2 3">
    <name type="scientific">Leishmania mexicana (strain MHOM/GT/2001/U1103)</name>
    <dbReference type="NCBI Taxonomy" id="929439"/>
    <lineage>
        <taxon>Eukaryota</taxon>
        <taxon>Discoba</taxon>
        <taxon>Euglenozoa</taxon>
        <taxon>Kinetoplastea</taxon>
        <taxon>Metakinetoplastina</taxon>
        <taxon>Trypanosomatida</taxon>
        <taxon>Trypanosomatidae</taxon>
        <taxon>Leishmaniinae</taxon>
        <taxon>Leishmania</taxon>
    </lineage>
</organism>
<dbReference type="OMA" id="VHHGNRD"/>
<name>E9AQH2_LEIMU</name>
<sequence length="205" mass="21963">MPLKKKEEVCGKPNQYNLETLQYDWGELPDTHIQVPPQQPRVRDYAALAGSGAAGKRVNPITHQPLPSPGAGFGGVGAVSPTPLPSPSRPAQEAMRRVPLPPVHHGNRDHVADLFGGGDGGARQTPAREPQRRALPPPLVAKELPQALPYPSSDVNGRGGAVHGNAAASPPEPWGADAFNVAWSHEDIKWVVHTNSLEAHRSYLR</sequence>
<dbReference type="EMBL" id="FR799569">
    <property type="protein sequence ID" value="CBZ25191.1"/>
    <property type="molecule type" value="Genomic_DNA"/>
</dbReference>